<comment type="subcellular location">
    <subcellularLocation>
        <location evidence="7">Cytoplasm</location>
        <location evidence="7">Nucleoid</location>
    </subcellularLocation>
</comment>
<dbReference type="HAMAP" id="MF_01008">
    <property type="entry name" value="MraZ"/>
    <property type="match status" value="1"/>
</dbReference>
<proteinExistence type="inferred from homology"/>
<dbReference type="OrthoDB" id="9807753at2"/>
<sequence length="148" mass="17035">MSFFTGEYDCKLDAKGRLALPAKVKAALPDVAVQELVLRRGFESCLVLYPKVEFKKIINRVRSLSEFNEDYRKFQRSFFRGNAEVELDSAGRINIQNRMLAYADLTKEVVVVGLGNRIEIWNPDLYEENLINDVSEYSKLAEKYLADD</sequence>
<dbReference type="AlphaFoldDB" id="A0A1E5SK53"/>
<dbReference type="GO" id="GO:0005737">
    <property type="term" value="C:cytoplasm"/>
    <property type="evidence" value="ECO:0007669"/>
    <property type="project" value="UniProtKB-UniRule"/>
</dbReference>
<dbReference type="PANTHER" id="PTHR34701">
    <property type="entry name" value="TRANSCRIPTIONAL REGULATOR MRAZ"/>
    <property type="match status" value="1"/>
</dbReference>
<dbReference type="InterPro" id="IPR037914">
    <property type="entry name" value="SpoVT-AbrB_sf"/>
</dbReference>
<dbReference type="InterPro" id="IPR035642">
    <property type="entry name" value="MraZ_N"/>
</dbReference>
<keyword evidence="5 7" id="KW-0238">DNA-binding</keyword>
<keyword evidence="4 7" id="KW-0805">Transcription regulation</keyword>
<evidence type="ECO:0000256" key="5">
    <source>
        <dbReference type="ARBA" id="ARBA00023125"/>
    </source>
</evidence>
<evidence type="ECO:0000259" key="8">
    <source>
        <dbReference type="PROSITE" id="PS51740"/>
    </source>
</evidence>
<evidence type="ECO:0000256" key="2">
    <source>
        <dbReference type="ARBA" id="ARBA00022490"/>
    </source>
</evidence>
<keyword evidence="2 7" id="KW-0963">Cytoplasm</keyword>
<name>A0A1E5SK53_9BACT</name>
<keyword evidence="3" id="KW-0677">Repeat</keyword>
<dbReference type="CDD" id="cd16321">
    <property type="entry name" value="MraZ_C"/>
    <property type="match status" value="1"/>
</dbReference>
<dbReference type="GO" id="GO:0000976">
    <property type="term" value="F:transcription cis-regulatory region binding"/>
    <property type="evidence" value="ECO:0007669"/>
    <property type="project" value="TreeGrafter"/>
</dbReference>
<dbReference type="EMBL" id="MDGQ01000005">
    <property type="protein sequence ID" value="OEJ99500.1"/>
    <property type="molecule type" value="Genomic_DNA"/>
</dbReference>
<keyword evidence="10" id="KW-1185">Reference proteome</keyword>
<dbReference type="InterPro" id="IPR020603">
    <property type="entry name" value="MraZ_dom"/>
</dbReference>
<dbReference type="InterPro" id="IPR035644">
    <property type="entry name" value="MraZ_C"/>
</dbReference>
<comment type="caution">
    <text evidence="9">The sequence shown here is derived from an EMBL/GenBank/DDBJ whole genome shotgun (WGS) entry which is preliminary data.</text>
</comment>
<dbReference type="RefSeq" id="WP_069834962.1">
    <property type="nucleotide sequence ID" value="NZ_MDGQ01000005.1"/>
</dbReference>
<evidence type="ECO:0000256" key="4">
    <source>
        <dbReference type="ARBA" id="ARBA00023015"/>
    </source>
</evidence>
<feature type="domain" description="SpoVT-AbrB" evidence="8">
    <location>
        <begin position="7"/>
        <end position="53"/>
    </location>
</feature>
<reference evidence="9 10" key="1">
    <citation type="submission" date="2016-08" db="EMBL/GenBank/DDBJ databases">
        <title>Draft genome of Fabibacter sp. strain SK-8.</title>
        <authorList>
            <person name="Wong S.-K."/>
            <person name="Hamasaki K."/>
            <person name="Yoshizawa S."/>
        </authorList>
    </citation>
    <scope>NUCLEOTIDE SEQUENCE [LARGE SCALE GENOMIC DNA]</scope>
    <source>
        <strain evidence="9 10">SK-8</strain>
    </source>
</reference>
<dbReference type="GO" id="GO:0009295">
    <property type="term" value="C:nucleoid"/>
    <property type="evidence" value="ECO:0007669"/>
    <property type="project" value="UniProtKB-SubCell"/>
</dbReference>
<accession>A0A1E5SK53</accession>
<gene>
    <name evidence="7" type="primary">mraZ</name>
    <name evidence="9" type="ORF">BFP71_07925</name>
</gene>
<dbReference type="STRING" id="1563681.BFP71_07925"/>
<dbReference type="InterPro" id="IPR038619">
    <property type="entry name" value="MraZ_sf"/>
</dbReference>
<dbReference type="GO" id="GO:0003700">
    <property type="term" value="F:DNA-binding transcription factor activity"/>
    <property type="evidence" value="ECO:0007669"/>
    <property type="project" value="UniProtKB-UniRule"/>
</dbReference>
<dbReference type="Proteomes" id="UP000095552">
    <property type="component" value="Unassembled WGS sequence"/>
</dbReference>
<feature type="domain" description="SpoVT-AbrB" evidence="8">
    <location>
        <begin position="82"/>
        <end position="125"/>
    </location>
</feature>
<evidence type="ECO:0000256" key="6">
    <source>
        <dbReference type="ARBA" id="ARBA00023163"/>
    </source>
</evidence>
<dbReference type="Gene3D" id="3.40.1550.20">
    <property type="entry name" value="Transcriptional regulator MraZ domain"/>
    <property type="match status" value="1"/>
</dbReference>
<dbReference type="Pfam" id="PF02381">
    <property type="entry name" value="MraZ"/>
    <property type="match status" value="2"/>
</dbReference>
<dbReference type="PROSITE" id="PS51740">
    <property type="entry name" value="SPOVT_ABRB"/>
    <property type="match status" value="2"/>
</dbReference>
<dbReference type="SUPFAM" id="SSF89447">
    <property type="entry name" value="AbrB/MazE/MraZ-like"/>
    <property type="match status" value="1"/>
</dbReference>
<evidence type="ECO:0000256" key="3">
    <source>
        <dbReference type="ARBA" id="ARBA00022737"/>
    </source>
</evidence>
<dbReference type="InterPro" id="IPR007159">
    <property type="entry name" value="SpoVT-AbrB_dom"/>
</dbReference>
<dbReference type="PANTHER" id="PTHR34701:SF1">
    <property type="entry name" value="TRANSCRIPTIONAL REGULATOR MRAZ"/>
    <property type="match status" value="1"/>
</dbReference>
<dbReference type="NCBIfam" id="TIGR00242">
    <property type="entry name" value="division/cell wall cluster transcriptional repressor MraZ"/>
    <property type="match status" value="1"/>
</dbReference>
<protein>
    <recommendedName>
        <fullName evidence="1 7">Transcriptional regulator MraZ</fullName>
    </recommendedName>
</protein>
<evidence type="ECO:0000256" key="1">
    <source>
        <dbReference type="ARBA" id="ARBA00013860"/>
    </source>
</evidence>
<organism evidence="9 10">
    <name type="scientific">Roseivirga misakiensis</name>
    <dbReference type="NCBI Taxonomy" id="1563681"/>
    <lineage>
        <taxon>Bacteria</taxon>
        <taxon>Pseudomonadati</taxon>
        <taxon>Bacteroidota</taxon>
        <taxon>Cytophagia</taxon>
        <taxon>Cytophagales</taxon>
        <taxon>Roseivirgaceae</taxon>
        <taxon>Roseivirga</taxon>
    </lineage>
</organism>
<dbReference type="CDD" id="cd16320">
    <property type="entry name" value="MraZ_N"/>
    <property type="match status" value="1"/>
</dbReference>
<dbReference type="InterPro" id="IPR003444">
    <property type="entry name" value="MraZ"/>
</dbReference>
<evidence type="ECO:0000313" key="9">
    <source>
        <dbReference type="EMBL" id="OEJ99500.1"/>
    </source>
</evidence>
<evidence type="ECO:0000313" key="10">
    <source>
        <dbReference type="Proteomes" id="UP000095552"/>
    </source>
</evidence>
<keyword evidence="6 7" id="KW-0804">Transcription</keyword>
<evidence type="ECO:0000256" key="7">
    <source>
        <dbReference type="HAMAP-Rule" id="MF_01008"/>
    </source>
</evidence>
<comment type="similarity">
    <text evidence="7">Belongs to the MraZ family.</text>
</comment>
<dbReference type="GO" id="GO:2000143">
    <property type="term" value="P:negative regulation of DNA-templated transcription initiation"/>
    <property type="evidence" value="ECO:0007669"/>
    <property type="project" value="TreeGrafter"/>
</dbReference>
<comment type="subunit">
    <text evidence="7">Forms oligomers.</text>
</comment>